<dbReference type="EMBL" id="MU167261">
    <property type="protein sequence ID" value="KAG0146391.1"/>
    <property type="molecule type" value="Genomic_DNA"/>
</dbReference>
<keyword evidence="1" id="KW-0812">Transmembrane</keyword>
<dbReference type="AlphaFoldDB" id="A0A9P6TBL3"/>
<reference evidence="2" key="1">
    <citation type="submission" date="2013-11" db="EMBL/GenBank/DDBJ databases">
        <title>Genome sequence of the fusiform rust pathogen reveals effectors for host alternation and coevolution with pine.</title>
        <authorList>
            <consortium name="DOE Joint Genome Institute"/>
            <person name="Smith K."/>
            <person name="Pendleton A."/>
            <person name="Kubisiak T."/>
            <person name="Anderson C."/>
            <person name="Salamov A."/>
            <person name="Aerts A."/>
            <person name="Riley R."/>
            <person name="Clum A."/>
            <person name="Lindquist E."/>
            <person name="Ence D."/>
            <person name="Campbell M."/>
            <person name="Kronenberg Z."/>
            <person name="Feau N."/>
            <person name="Dhillon B."/>
            <person name="Hamelin R."/>
            <person name="Burleigh J."/>
            <person name="Smith J."/>
            <person name="Yandell M."/>
            <person name="Nelson C."/>
            <person name="Grigoriev I."/>
            <person name="Davis J."/>
        </authorList>
    </citation>
    <scope>NUCLEOTIDE SEQUENCE</scope>
    <source>
        <strain evidence="2">G11</strain>
    </source>
</reference>
<dbReference type="Proteomes" id="UP000886653">
    <property type="component" value="Unassembled WGS sequence"/>
</dbReference>
<accession>A0A9P6TBL3</accession>
<comment type="caution">
    <text evidence="2">The sequence shown here is derived from an EMBL/GenBank/DDBJ whole genome shotgun (WGS) entry which is preliminary data.</text>
</comment>
<organism evidence="2 3">
    <name type="scientific">Cronartium quercuum f. sp. fusiforme G11</name>
    <dbReference type="NCBI Taxonomy" id="708437"/>
    <lineage>
        <taxon>Eukaryota</taxon>
        <taxon>Fungi</taxon>
        <taxon>Dikarya</taxon>
        <taxon>Basidiomycota</taxon>
        <taxon>Pucciniomycotina</taxon>
        <taxon>Pucciniomycetes</taxon>
        <taxon>Pucciniales</taxon>
        <taxon>Coleosporiaceae</taxon>
        <taxon>Cronartium</taxon>
    </lineage>
</organism>
<evidence type="ECO:0000313" key="2">
    <source>
        <dbReference type="EMBL" id="KAG0146391.1"/>
    </source>
</evidence>
<keyword evidence="3" id="KW-1185">Reference proteome</keyword>
<feature type="transmembrane region" description="Helical" evidence="1">
    <location>
        <begin position="44"/>
        <end position="67"/>
    </location>
</feature>
<keyword evidence="1" id="KW-0472">Membrane</keyword>
<protein>
    <submittedName>
        <fullName evidence="2">Uncharacterized protein</fullName>
    </submittedName>
</protein>
<gene>
    <name evidence="2" type="ORF">CROQUDRAFT_520169</name>
</gene>
<keyword evidence="1" id="KW-1133">Transmembrane helix</keyword>
<evidence type="ECO:0000256" key="1">
    <source>
        <dbReference type="SAM" id="Phobius"/>
    </source>
</evidence>
<sequence length="69" mass="8206">MPQRSPSAYTYNLSLLTDISLYQTKVLQFPFCITQHSPQIKVCFFFFFFFFFSFFSLHPSSAVLFFLTH</sequence>
<proteinExistence type="predicted"/>
<name>A0A9P6TBL3_9BASI</name>
<evidence type="ECO:0000313" key="3">
    <source>
        <dbReference type="Proteomes" id="UP000886653"/>
    </source>
</evidence>